<dbReference type="AlphaFoldDB" id="A0A420Y5J6"/>
<organism evidence="1 2">
    <name type="scientific">Coniochaeta pulveracea</name>
    <dbReference type="NCBI Taxonomy" id="177199"/>
    <lineage>
        <taxon>Eukaryota</taxon>
        <taxon>Fungi</taxon>
        <taxon>Dikarya</taxon>
        <taxon>Ascomycota</taxon>
        <taxon>Pezizomycotina</taxon>
        <taxon>Sordariomycetes</taxon>
        <taxon>Sordariomycetidae</taxon>
        <taxon>Coniochaetales</taxon>
        <taxon>Coniochaetaceae</taxon>
        <taxon>Coniochaeta</taxon>
    </lineage>
</organism>
<evidence type="ECO:0000313" key="2">
    <source>
        <dbReference type="Proteomes" id="UP000275385"/>
    </source>
</evidence>
<comment type="caution">
    <text evidence="1">The sequence shown here is derived from an EMBL/GenBank/DDBJ whole genome shotgun (WGS) entry which is preliminary data.</text>
</comment>
<keyword evidence="2" id="KW-1185">Reference proteome</keyword>
<accession>A0A420Y5J6</accession>
<dbReference type="Proteomes" id="UP000275385">
    <property type="component" value="Unassembled WGS sequence"/>
</dbReference>
<evidence type="ECO:0000313" key="1">
    <source>
        <dbReference type="EMBL" id="RKU43158.1"/>
    </source>
</evidence>
<dbReference type="EMBL" id="QVQW01000046">
    <property type="protein sequence ID" value="RKU43158.1"/>
    <property type="molecule type" value="Genomic_DNA"/>
</dbReference>
<sequence length="145" mass="15732">MKVEYDAMAAGALLASGNLFHTIVRREVTSSFAVYSKGSLDSVATDLGDSCISALYTNISCPEYPVSDWRSAKWRGTPDDDTVLSSVCTSGCQASLKSWFNTVSSACAGKMLHEATPMRIGGFMWEGWNETCAMDPKTKKYCNGK</sequence>
<reference evidence="1 2" key="1">
    <citation type="submission" date="2018-08" db="EMBL/GenBank/DDBJ databases">
        <title>Draft genome of the lignicolous fungus Coniochaeta pulveracea.</title>
        <authorList>
            <person name="Borstlap C.J."/>
            <person name="De Witt R.N."/>
            <person name="Botha A."/>
            <person name="Volschenk H."/>
        </authorList>
    </citation>
    <scope>NUCLEOTIDE SEQUENCE [LARGE SCALE GENOMIC DNA]</scope>
    <source>
        <strain evidence="1 2">CAB683</strain>
    </source>
</reference>
<dbReference type="STRING" id="177199.A0A420Y5J6"/>
<protein>
    <submittedName>
        <fullName evidence="1">Uncharacterized protein</fullName>
    </submittedName>
</protein>
<proteinExistence type="predicted"/>
<dbReference type="OrthoDB" id="5985073at2759"/>
<name>A0A420Y5J6_9PEZI</name>
<gene>
    <name evidence="1" type="ORF">DL546_003197</name>
</gene>